<feature type="region of interest" description="Disordered" evidence="1">
    <location>
        <begin position="258"/>
        <end position="328"/>
    </location>
</feature>
<name>A0AAN8EZH1_TRICO</name>
<protein>
    <submittedName>
        <fullName evidence="2">Uncharacterized protein</fullName>
    </submittedName>
</protein>
<reference evidence="2 3" key="1">
    <citation type="submission" date="2019-10" db="EMBL/GenBank/DDBJ databases">
        <title>Assembly and Annotation for the nematode Trichostrongylus colubriformis.</title>
        <authorList>
            <person name="Martin J."/>
        </authorList>
    </citation>
    <scope>NUCLEOTIDE SEQUENCE [LARGE SCALE GENOMIC DNA]</scope>
    <source>
        <strain evidence="2">G859</strain>
        <tissue evidence="2">Whole worm</tissue>
    </source>
</reference>
<feature type="region of interest" description="Disordered" evidence="1">
    <location>
        <begin position="1"/>
        <end position="55"/>
    </location>
</feature>
<proteinExistence type="predicted"/>
<comment type="caution">
    <text evidence="2">The sequence shown here is derived from an EMBL/GenBank/DDBJ whole genome shotgun (WGS) entry which is preliminary data.</text>
</comment>
<accession>A0AAN8EZH1</accession>
<evidence type="ECO:0000313" key="3">
    <source>
        <dbReference type="Proteomes" id="UP001331761"/>
    </source>
</evidence>
<feature type="compositionally biased region" description="Basic and acidic residues" evidence="1">
    <location>
        <begin position="41"/>
        <end position="52"/>
    </location>
</feature>
<evidence type="ECO:0000256" key="1">
    <source>
        <dbReference type="SAM" id="MobiDB-lite"/>
    </source>
</evidence>
<organism evidence="2 3">
    <name type="scientific">Trichostrongylus colubriformis</name>
    <name type="common">Black scour worm</name>
    <dbReference type="NCBI Taxonomy" id="6319"/>
    <lineage>
        <taxon>Eukaryota</taxon>
        <taxon>Metazoa</taxon>
        <taxon>Ecdysozoa</taxon>
        <taxon>Nematoda</taxon>
        <taxon>Chromadorea</taxon>
        <taxon>Rhabditida</taxon>
        <taxon>Rhabditina</taxon>
        <taxon>Rhabditomorpha</taxon>
        <taxon>Strongyloidea</taxon>
        <taxon>Trichostrongylidae</taxon>
        <taxon>Trichostrongylus</taxon>
    </lineage>
</organism>
<keyword evidence="3" id="KW-1185">Reference proteome</keyword>
<dbReference type="Proteomes" id="UP001331761">
    <property type="component" value="Unassembled WGS sequence"/>
</dbReference>
<sequence length="437" mass="46467">MTVVNELEPPLMATAKSNSSGHVDENNGEEPGLINESSNDGNHREGDNDHNLRQQRLQKAYLVSEEWKSAMPKPGSTSTVKREFDRRRPSLSVDKFKQESASALSTELSIANDSKVCTAIKNMLFLLREADLIKDHILYKCKKMKEDFERDEAVVREMLAEANIPAAISDSLLDSHFIMSSTRMAAPAPEVPPQVLSPNSGESHTDSAVTAAAALPFPPTNVPPPTMNTCAPPPIPVVLPVRASASLPDLTVPPPSITNVANMSTPPPPLPPPLPSSSSSSDIFSVPPPQIPISSGTEPVSGGEPTSYTPSLPPPSTLPPSNVLPVPTSIPPPPTVPVLSASVPTPSTLPPPPMVSEFVDQPPPNRMETTVETILNASLRPCSTLQFSGPFGPPIAPPPRSDYSHLSTPRGFAPPGPRSFAMCLFYATLKALPEAAS</sequence>
<feature type="compositionally biased region" description="Pro residues" evidence="1">
    <location>
        <begin position="265"/>
        <end position="275"/>
    </location>
</feature>
<dbReference type="EMBL" id="WIXE01022326">
    <property type="protein sequence ID" value="KAK5967580.1"/>
    <property type="molecule type" value="Genomic_DNA"/>
</dbReference>
<evidence type="ECO:0000313" key="2">
    <source>
        <dbReference type="EMBL" id="KAK5967580.1"/>
    </source>
</evidence>
<gene>
    <name evidence="2" type="ORF">GCK32_014088</name>
</gene>
<feature type="compositionally biased region" description="Low complexity" evidence="1">
    <location>
        <begin position="276"/>
        <end position="285"/>
    </location>
</feature>
<dbReference type="AlphaFoldDB" id="A0AAN8EZH1"/>